<dbReference type="HAMAP" id="MF_00161">
    <property type="entry name" value="LspA"/>
    <property type="match status" value="1"/>
</dbReference>
<evidence type="ECO:0000256" key="2">
    <source>
        <dbReference type="ARBA" id="ARBA00022475"/>
    </source>
</evidence>
<feature type="transmembrane region" description="Helical" evidence="9">
    <location>
        <begin position="84"/>
        <end position="101"/>
    </location>
</feature>
<evidence type="ECO:0000256" key="7">
    <source>
        <dbReference type="ARBA" id="ARBA00022989"/>
    </source>
</evidence>
<keyword evidence="2 9" id="KW-1003">Cell membrane</keyword>
<dbReference type="Proteomes" id="UP000467240">
    <property type="component" value="Unassembled WGS sequence"/>
</dbReference>
<evidence type="ECO:0000256" key="10">
    <source>
        <dbReference type="RuleBase" id="RU004181"/>
    </source>
</evidence>
<feature type="transmembrane region" description="Helical" evidence="9">
    <location>
        <begin position="59"/>
        <end position="77"/>
    </location>
</feature>
<dbReference type="UniPathway" id="UPA00665"/>
<comment type="caution">
    <text evidence="12">The sequence shown here is derived from an EMBL/GenBank/DDBJ whole genome shotgun (WGS) entry which is preliminary data.</text>
</comment>
<dbReference type="AlphaFoldDB" id="A0A7J5C1B6"/>
<gene>
    <name evidence="9 12" type="primary">lspA</name>
    <name evidence="12" type="ORF">F8O01_04100</name>
</gene>
<reference evidence="12 13" key="1">
    <citation type="submission" date="2019-09" db="EMBL/GenBank/DDBJ databases">
        <title>Phylogeny of genus Pseudoclavibacter and closely related genus.</title>
        <authorList>
            <person name="Li Y."/>
        </authorList>
    </citation>
    <scope>NUCLEOTIDE SEQUENCE [LARGE SCALE GENOMIC DNA]</scope>
    <source>
        <strain evidence="12 13">DSM 23821</strain>
    </source>
</reference>
<dbReference type="GO" id="GO:0004190">
    <property type="term" value="F:aspartic-type endopeptidase activity"/>
    <property type="evidence" value="ECO:0007669"/>
    <property type="project" value="UniProtKB-UniRule"/>
</dbReference>
<feature type="active site" evidence="9">
    <location>
        <position position="133"/>
    </location>
</feature>
<comment type="function">
    <text evidence="9">This protein specifically catalyzes the removal of signal peptides from prolipoproteins.</text>
</comment>
<keyword evidence="5 9" id="KW-0064">Aspartyl protease</keyword>
<comment type="similarity">
    <text evidence="1 9 10">Belongs to the peptidase A8 family.</text>
</comment>
<evidence type="ECO:0000313" key="12">
    <source>
        <dbReference type="EMBL" id="KAB1660213.1"/>
    </source>
</evidence>
<accession>A0A7J5C1B6</accession>
<feature type="region of interest" description="Disordered" evidence="11">
    <location>
        <begin position="158"/>
        <end position="194"/>
    </location>
</feature>
<evidence type="ECO:0000313" key="13">
    <source>
        <dbReference type="Proteomes" id="UP000467240"/>
    </source>
</evidence>
<sequence>MLVLIGAVALCVYGLDQLTKAIVERSLTEGEPVPVLGRVLQWYFVRNPGAAFSFAEGQTWLFTGFAIVMIVVIVVVARRIHSARWAAVFGLVLGGVLGNLTDRLLRPPGFGVGHVVDFISTPWLIPAIYNIADMGIVFGMILFVLLTVLDVGFDGVRRRSRSDGAPAPEDEPDEASGGVGTPPAPGTDEREGRA</sequence>
<evidence type="ECO:0000256" key="11">
    <source>
        <dbReference type="SAM" id="MobiDB-lite"/>
    </source>
</evidence>
<evidence type="ECO:0000256" key="5">
    <source>
        <dbReference type="ARBA" id="ARBA00022750"/>
    </source>
</evidence>
<dbReference type="OrthoDB" id="4308908at2"/>
<dbReference type="Pfam" id="PF01252">
    <property type="entry name" value="Peptidase_A8"/>
    <property type="match status" value="1"/>
</dbReference>
<keyword evidence="3 9" id="KW-0645">Protease</keyword>
<evidence type="ECO:0000256" key="6">
    <source>
        <dbReference type="ARBA" id="ARBA00022801"/>
    </source>
</evidence>
<dbReference type="EC" id="3.4.23.36" evidence="9"/>
<dbReference type="PANTHER" id="PTHR33695:SF1">
    <property type="entry name" value="LIPOPROTEIN SIGNAL PEPTIDASE"/>
    <property type="match status" value="1"/>
</dbReference>
<dbReference type="GO" id="GO:0005886">
    <property type="term" value="C:plasma membrane"/>
    <property type="evidence" value="ECO:0007669"/>
    <property type="project" value="UniProtKB-SubCell"/>
</dbReference>
<comment type="catalytic activity">
    <reaction evidence="9">
        <text>Release of signal peptides from bacterial membrane prolipoproteins. Hydrolyzes -Xaa-Yaa-Zaa-|-(S,diacylglyceryl)Cys-, in which Xaa is hydrophobic (preferably Leu), and Yaa (Ala or Ser) and Zaa (Gly or Ala) have small, neutral side chains.</text>
        <dbReference type="EC" id="3.4.23.36"/>
    </reaction>
</comment>
<evidence type="ECO:0000256" key="8">
    <source>
        <dbReference type="ARBA" id="ARBA00023136"/>
    </source>
</evidence>
<feature type="active site" evidence="9">
    <location>
        <position position="117"/>
    </location>
</feature>
<name>A0A7J5C1B6_9MICO</name>
<keyword evidence="13" id="KW-1185">Reference proteome</keyword>
<organism evidence="12 13">
    <name type="scientific">Pseudoclavibacter chungangensis</name>
    <dbReference type="NCBI Taxonomy" id="587635"/>
    <lineage>
        <taxon>Bacteria</taxon>
        <taxon>Bacillati</taxon>
        <taxon>Actinomycetota</taxon>
        <taxon>Actinomycetes</taxon>
        <taxon>Micrococcales</taxon>
        <taxon>Microbacteriaceae</taxon>
        <taxon>Pseudoclavibacter</taxon>
    </lineage>
</organism>
<keyword evidence="6 9" id="KW-0378">Hydrolase</keyword>
<feature type="transmembrane region" description="Helical" evidence="9">
    <location>
        <begin position="127"/>
        <end position="153"/>
    </location>
</feature>
<dbReference type="PRINTS" id="PR00781">
    <property type="entry name" value="LIPOSIGPTASE"/>
</dbReference>
<keyword evidence="8 9" id="KW-0472">Membrane</keyword>
<evidence type="ECO:0000256" key="1">
    <source>
        <dbReference type="ARBA" id="ARBA00006139"/>
    </source>
</evidence>
<keyword evidence="7 9" id="KW-1133">Transmembrane helix</keyword>
<dbReference type="GO" id="GO:0006508">
    <property type="term" value="P:proteolysis"/>
    <property type="evidence" value="ECO:0007669"/>
    <property type="project" value="UniProtKB-KW"/>
</dbReference>
<dbReference type="EMBL" id="WBJZ01000004">
    <property type="protein sequence ID" value="KAB1660213.1"/>
    <property type="molecule type" value="Genomic_DNA"/>
</dbReference>
<comment type="pathway">
    <text evidence="9">Protein modification; lipoprotein biosynthesis (signal peptide cleavage).</text>
</comment>
<evidence type="ECO:0000256" key="9">
    <source>
        <dbReference type="HAMAP-Rule" id="MF_00161"/>
    </source>
</evidence>
<keyword evidence="4 9" id="KW-0812">Transmembrane</keyword>
<evidence type="ECO:0000256" key="4">
    <source>
        <dbReference type="ARBA" id="ARBA00022692"/>
    </source>
</evidence>
<dbReference type="PANTHER" id="PTHR33695">
    <property type="entry name" value="LIPOPROTEIN SIGNAL PEPTIDASE"/>
    <property type="match status" value="1"/>
</dbReference>
<comment type="caution">
    <text evidence="9">Lacks conserved residue(s) required for the propagation of feature annotation.</text>
</comment>
<evidence type="ECO:0000256" key="3">
    <source>
        <dbReference type="ARBA" id="ARBA00022670"/>
    </source>
</evidence>
<protein>
    <recommendedName>
        <fullName evidence="9">Lipoprotein signal peptidase</fullName>
        <ecNumber evidence="9">3.4.23.36</ecNumber>
    </recommendedName>
    <alternativeName>
        <fullName evidence="9">Prolipoprotein signal peptidase</fullName>
    </alternativeName>
    <alternativeName>
        <fullName evidence="9">Signal peptidase II</fullName>
        <shortName evidence="9">SPase II</shortName>
    </alternativeName>
</protein>
<dbReference type="InterPro" id="IPR001872">
    <property type="entry name" value="Peptidase_A8"/>
</dbReference>
<proteinExistence type="inferred from homology"/>
<comment type="subcellular location">
    <subcellularLocation>
        <location evidence="9">Cell membrane</location>
        <topology evidence="9">Multi-pass membrane protein</topology>
    </subcellularLocation>
</comment>
<dbReference type="NCBIfam" id="TIGR00077">
    <property type="entry name" value="lspA"/>
    <property type="match status" value="1"/>
</dbReference>